<reference evidence="3 4" key="1">
    <citation type="submission" date="2022-06" db="EMBL/GenBank/DDBJ databases">
        <title>Mycolicibacterium sp. CAU 1645 isolated from seawater.</title>
        <authorList>
            <person name="Kim W."/>
        </authorList>
    </citation>
    <scope>NUCLEOTIDE SEQUENCE [LARGE SCALE GENOMIC DNA]</scope>
    <source>
        <strain evidence="3 4">CAU 1645</strain>
    </source>
</reference>
<evidence type="ECO:0000256" key="1">
    <source>
        <dbReference type="SAM" id="Phobius"/>
    </source>
</evidence>
<proteinExistence type="predicted"/>
<gene>
    <name evidence="3" type="ORF">NM203_14480</name>
</gene>
<dbReference type="Proteomes" id="UP001651690">
    <property type="component" value="Unassembled WGS sequence"/>
</dbReference>
<accession>A0ABT1M2K8</accession>
<comment type="caution">
    <text evidence="3">The sequence shown here is derived from an EMBL/GenBank/DDBJ whole genome shotgun (WGS) entry which is preliminary data.</text>
</comment>
<dbReference type="RefSeq" id="WP_255060686.1">
    <property type="nucleotide sequence ID" value="NZ_JANDBD010000005.1"/>
</dbReference>
<organism evidence="3 4">
    <name type="scientific">Mycolicibacterium arenosum</name>
    <dbReference type="NCBI Taxonomy" id="2952157"/>
    <lineage>
        <taxon>Bacteria</taxon>
        <taxon>Bacillati</taxon>
        <taxon>Actinomycetota</taxon>
        <taxon>Actinomycetes</taxon>
        <taxon>Mycobacteriales</taxon>
        <taxon>Mycobacteriaceae</taxon>
        <taxon>Mycolicibacterium</taxon>
    </lineage>
</organism>
<sequence>MSVSQRDPRRATLDRRSIIAISVIIATAVIAIGVTAVLTLRGGDSSSAAAPDTKTAAASTEAPPPIPELGGILLDANALTTVFGPSFVLTYSQPSLWNSMATQHVYSPPPCGAMMATGEALHFASLDWLGSWVKAGNDTADPQQLWVIQAVVLAPDDSAAARYLSDAAAIWKQCTVKTFTTNDPADAVWGDVVITTPSPDRLESTVIQQGTTPWSCRHVLTAKGAYVVDAQACGVDTTRIGALVDRILGNIPG</sequence>
<dbReference type="InterPro" id="IPR026954">
    <property type="entry name" value="PknH-like_Extracell"/>
</dbReference>
<evidence type="ECO:0000313" key="4">
    <source>
        <dbReference type="Proteomes" id="UP001651690"/>
    </source>
</evidence>
<dbReference type="EMBL" id="JANDBD010000005">
    <property type="protein sequence ID" value="MCP9273394.1"/>
    <property type="molecule type" value="Genomic_DNA"/>
</dbReference>
<evidence type="ECO:0000259" key="2">
    <source>
        <dbReference type="Pfam" id="PF14032"/>
    </source>
</evidence>
<dbReference type="InterPro" id="IPR038232">
    <property type="entry name" value="PknH-like_Extracell_sf"/>
</dbReference>
<dbReference type="Pfam" id="PF14032">
    <property type="entry name" value="PknH_C"/>
    <property type="match status" value="1"/>
</dbReference>
<dbReference type="Gene3D" id="3.40.1000.70">
    <property type="entry name" value="PknH-like extracellular domain"/>
    <property type="match status" value="1"/>
</dbReference>
<name>A0ABT1M2K8_9MYCO</name>
<keyword evidence="1" id="KW-1133">Transmembrane helix</keyword>
<evidence type="ECO:0000313" key="3">
    <source>
        <dbReference type="EMBL" id="MCP9273394.1"/>
    </source>
</evidence>
<protein>
    <submittedName>
        <fullName evidence="3">Sensor domain-containing protein</fullName>
    </submittedName>
</protein>
<keyword evidence="4" id="KW-1185">Reference proteome</keyword>
<keyword evidence="1" id="KW-0472">Membrane</keyword>
<feature type="transmembrane region" description="Helical" evidence="1">
    <location>
        <begin position="18"/>
        <end position="40"/>
    </location>
</feature>
<keyword evidence="1" id="KW-0812">Transmembrane</keyword>
<feature type="domain" description="PknH-like extracellular" evidence="2">
    <location>
        <begin position="68"/>
        <end position="248"/>
    </location>
</feature>